<dbReference type="AlphaFoldDB" id="A0A4Y2AJ48"/>
<sequence length="173" mass="19595">MIKKEDIYEGLQNFDYEESLKPKDIMSIGWIGHEIYTGGLKINNHVGAAYVHYYNGTEINSYLIRLGNQNTVFMAEVIAFAQGPIWSNRSNRLKAGPAKTFSKRLNSIDYMVITSHYNQMLKSHGVFGAHQAELFDKEGGCPSGEQLETVEYIVKFGEKKETIGQKAGFKKYL</sequence>
<gene>
    <name evidence="1" type="ORF">AVEN_28928_1</name>
</gene>
<protein>
    <submittedName>
        <fullName evidence="1">Uncharacterized protein</fullName>
    </submittedName>
</protein>
<proteinExistence type="predicted"/>
<comment type="caution">
    <text evidence="1">The sequence shown here is derived from an EMBL/GenBank/DDBJ whole genome shotgun (WGS) entry which is preliminary data.</text>
</comment>
<evidence type="ECO:0000313" key="1">
    <source>
        <dbReference type="EMBL" id="GBL79863.1"/>
    </source>
</evidence>
<dbReference type="OrthoDB" id="6737275at2759"/>
<dbReference type="EMBL" id="BGPR01000020">
    <property type="protein sequence ID" value="GBL79863.1"/>
    <property type="molecule type" value="Genomic_DNA"/>
</dbReference>
<name>A0A4Y2AJ48_ARAVE</name>
<accession>A0A4Y2AJ48</accession>
<keyword evidence="2" id="KW-1185">Reference proteome</keyword>
<evidence type="ECO:0000313" key="2">
    <source>
        <dbReference type="Proteomes" id="UP000499080"/>
    </source>
</evidence>
<organism evidence="1 2">
    <name type="scientific">Araneus ventricosus</name>
    <name type="common">Orbweaver spider</name>
    <name type="synonym">Epeira ventricosa</name>
    <dbReference type="NCBI Taxonomy" id="182803"/>
    <lineage>
        <taxon>Eukaryota</taxon>
        <taxon>Metazoa</taxon>
        <taxon>Ecdysozoa</taxon>
        <taxon>Arthropoda</taxon>
        <taxon>Chelicerata</taxon>
        <taxon>Arachnida</taxon>
        <taxon>Araneae</taxon>
        <taxon>Araneomorphae</taxon>
        <taxon>Entelegynae</taxon>
        <taxon>Araneoidea</taxon>
        <taxon>Araneidae</taxon>
        <taxon>Araneus</taxon>
    </lineage>
</organism>
<dbReference type="Proteomes" id="UP000499080">
    <property type="component" value="Unassembled WGS sequence"/>
</dbReference>
<reference evidence="1 2" key="1">
    <citation type="journal article" date="2019" name="Sci. Rep.">
        <title>Orb-weaving spider Araneus ventricosus genome elucidates the spidroin gene catalogue.</title>
        <authorList>
            <person name="Kono N."/>
            <person name="Nakamura H."/>
            <person name="Ohtoshi R."/>
            <person name="Moran D.A.P."/>
            <person name="Shinohara A."/>
            <person name="Yoshida Y."/>
            <person name="Fujiwara M."/>
            <person name="Mori M."/>
            <person name="Tomita M."/>
            <person name="Arakawa K."/>
        </authorList>
    </citation>
    <scope>NUCLEOTIDE SEQUENCE [LARGE SCALE GENOMIC DNA]</scope>
</reference>